<dbReference type="Proteomes" id="UP000644548">
    <property type="component" value="Unassembled WGS sequence"/>
</dbReference>
<proteinExistence type="predicted"/>
<accession>A0ABQ2S823</accession>
<reference evidence="2" key="1">
    <citation type="journal article" date="2019" name="Int. J. Syst. Evol. Microbiol.">
        <title>The Global Catalogue of Microorganisms (GCM) 10K type strain sequencing project: providing services to taxonomists for standard genome sequencing and annotation.</title>
        <authorList>
            <consortium name="The Broad Institute Genomics Platform"/>
            <consortium name="The Broad Institute Genome Sequencing Center for Infectious Disease"/>
            <person name="Wu L."/>
            <person name="Ma J."/>
        </authorList>
    </citation>
    <scope>NUCLEOTIDE SEQUENCE [LARGE SCALE GENOMIC DNA]</scope>
    <source>
        <strain evidence="2">JCM 31405</strain>
    </source>
</reference>
<evidence type="ECO:0000313" key="2">
    <source>
        <dbReference type="Proteomes" id="UP000644548"/>
    </source>
</evidence>
<evidence type="ECO:0000313" key="1">
    <source>
        <dbReference type="EMBL" id="GGS06975.1"/>
    </source>
</evidence>
<comment type="caution">
    <text evidence="1">The sequence shown here is derived from an EMBL/GenBank/DDBJ whole genome shotgun (WGS) entry which is preliminary data.</text>
</comment>
<organism evidence="1 2">
    <name type="scientific">Deinococcus sedimenti</name>
    <dbReference type="NCBI Taxonomy" id="1867090"/>
    <lineage>
        <taxon>Bacteria</taxon>
        <taxon>Thermotogati</taxon>
        <taxon>Deinococcota</taxon>
        <taxon>Deinococci</taxon>
        <taxon>Deinococcales</taxon>
        <taxon>Deinococcaceae</taxon>
        <taxon>Deinococcus</taxon>
    </lineage>
</organism>
<sequence length="81" mass="9275">MPHEREAHLRLLGERWPGWTVSYADSPLPQRDWEHLPSLSSVQVWTAFMTLPPPRLQGNAKDRYVPALRGLFKAGADQSPR</sequence>
<name>A0ABQ2S823_9DEIO</name>
<gene>
    <name evidence="1" type="ORF">GCM10008960_36600</name>
</gene>
<protein>
    <submittedName>
        <fullName evidence="1">Uncharacterized protein</fullName>
    </submittedName>
</protein>
<keyword evidence="2" id="KW-1185">Reference proteome</keyword>
<dbReference type="EMBL" id="BMQN01000018">
    <property type="protein sequence ID" value="GGS06975.1"/>
    <property type="molecule type" value="Genomic_DNA"/>
</dbReference>